<proteinExistence type="predicted"/>
<sequence length="61" mass="6884">MTQPVLDALAQAKQKLEVAFERREYLESLQNGGRYGRFSLPQRVKYVFVAPRASLDALSAV</sequence>
<keyword evidence="1" id="KW-0067">ATP-binding</keyword>
<accession>A0A328TPJ0</accession>
<dbReference type="AlphaFoldDB" id="A0A328TPJ0"/>
<keyword evidence="2" id="KW-1185">Reference proteome</keyword>
<dbReference type="GO" id="GO:0005524">
    <property type="term" value="F:ATP binding"/>
    <property type="evidence" value="ECO:0007669"/>
    <property type="project" value="UniProtKB-KW"/>
</dbReference>
<name>A0A328TPJ0_9GAMM</name>
<organism evidence="1 2">
    <name type="scientific">Candidatus Erwinia dacicola</name>
    <dbReference type="NCBI Taxonomy" id="252393"/>
    <lineage>
        <taxon>Bacteria</taxon>
        <taxon>Pseudomonadati</taxon>
        <taxon>Pseudomonadota</taxon>
        <taxon>Gammaproteobacteria</taxon>
        <taxon>Enterobacterales</taxon>
        <taxon>Erwiniaceae</taxon>
        <taxon>Erwinia</taxon>
    </lineage>
</organism>
<keyword evidence="1" id="KW-0547">Nucleotide-binding</keyword>
<comment type="caution">
    <text evidence="1">The sequence shown here is derived from an EMBL/GenBank/DDBJ whole genome shotgun (WGS) entry which is preliminary data.</text>
</comment>
<gene>
    <name evidence="1" type="primary">uup</name>
    <name evidence="1" type="ORF">ACZ87_00662</name>
</gene>
<dbReference type="EMBL" id="LJAM02000030">
    <property type="protein sequence ID" value="RAP72517.1"/>
    <property type="molecule type" value="Genomic_DNA"/>
</dbReference>
<reference evidence="1" key="1">
    <citation type="submission" date="2018-04" db="EMBL/GenBank/DDBJ databases">
        <title>Genomes of the Obligate Erwinia dacicola and Facultative Enterobacter sp. OLF Endosymbionts of the Olive Fruit fly, Bactrocera oleae.</title>
        <authorList>
            <person name="Estes A.M."/>
            <person name="Hearn D.J."/>
            <person name="Agarwal S."/>
            <person name="Pierson E.A."/>
            <person name="Dunning-Hotopp J.C."/>
        </authorList>
    </citation>
    <scope>NUCLEOTIDE SEQUENCE [LARGE SCALE GENOMIC DNA]</scope>
    <source>
        <strain evidence="1">Oroville</strain>
    </source>
</reference>
<evidence type="ECO:0000313" key="1">
    <source>
        <dbReference type="EMBL" id="RAP72517.1"/>
    </source>
</evidence>
<protein>
    <submittedName>
        <fullName evidence="1">ABC transporter ATP-binding uup domain protein</fullName>
    </submittedName>
</protein>
<evidence type="ECO:0000313" key="2">
    <source>
        <dbReference type="Proteomes" id="UP000244334"/>
    </source>
</evidence>
<dbReference type="Proteomes" id="UP000244334">
    <property type="component" value="Unassembled WGS sequence"/>
</dbReference>